<organism evidence="2 3">
    <name type="scientific">Cryptococcus depauperatus CBS 7841</name>
    <dbReference type="NCBI Taxonomy" id="1295531"/>
    <lineage>
        <taxon>Eukaryota</taxon>
        <taxon>Fungi</taxon>
        <taxon>Dikarya</taxon>
        <taxon>Basidiomycota</taxon>
        <taxon>Agaricomycotina</taxon>
        <taxon>Tremellomycetes</taxon>
        <taxon>Tremellales</taxon>
        <taxon>Cryptococcaceae</taxon>
        <taxon>Cryptococcus</taxon>
    </lineage>
</organism>
<keyword evidence="3" id="KW-1185">Reference proteome</keyword>
<sequence length="739" mass="83919">MAGICNAWLVAAFTKHDNSFGADYKHPIRGGRCQVIEFQNTRTPENPDIEIDACIGDKTHTARVRFAREAIDLFERPAPDLFKSLTGYLRAVFSIDEFYIHLVPPKRSGDLPEILLYVTSFYLIEGDKNNPIFNENSVQIGKVENIQAIIRKWWFGMSDSSHDHSSLDKNRAIRSIPYLRPHELNEDINKDKSEYKYTAEELKDIFKGLYNEEKSLQWNAEHPNLNDVYVPYAEEPRGNPSEIHAPYYIQTPYNAVLPRLPSPLVRQPPQKSKVPLQHSSSLSLSQRTESFLSDTDDNNISDYERERRRKAKARVMANNAEGPKSEGSCSPPSSSSLPFPAALEAMGLLKNKEQTFDGIESSASSSRDSTPYIESRCSNDKSLRDKWSNKLVMRAHPVTHKNIRDDDEEDEETGEKNGVCLRPNFKRMSSTPQTELSDHGVEDQVDLVNSTARNSQTLSVSCSITPRSSTNKRNTSNSSTDIVTPLANVTTKEALTPRPKRSSGSDIKANGKNTRVSENVRRAARKTAKMEFDQYDALGEQEESTEEPENERVKIEVIDKETEREREQEEPRKEKTEREGVEIERLKQEELNLTNCKREEISTGKKNASEKYRQWKTEANLDGKNGQNGNEDVISHRTSDLSFNYQEEGDYAPHRQPFASTSSYPSLSPTRYHSCSSSVLPMENQYLHIPPPKLGGLKVDLTLRGGGLSERYVLERLMWATEKRESMKTASKNKRAKLS</sequence>
<feature type="region of interest" description="Disordered" evidence="1">
    <location>
        <begin position="494"/>
        <end position="516"/>
    </location>
</feature>
<proteinExistence type="predicted"/>
<feature type="region of interest" description="Disordered" evidence="1">
    <location>
        <begin position="356"/>
        <end position="377"/>
    </location>
</feature>
<feature type="compositionally biased region" description="Basic and acidic residues" evidence="1">
    <location>
        <begin position="550"/>
        <end position="580"/>
    </location>
</feature>
<dbReference type="KEGG" id="cdep:91086249"/>
<reference evidence="2" key="1">
    <citation type="submission" date="2016-06" db="EMBL/GenBank/DDBJ databases">
        <authorList>
            <person name="Cuomo C."/>
            <person name="Litvintseva A."/>
            <person name="Heitman J."/>
            <person name="Chen Y."/>
            <person name="Sun S."/>
            <person name="Springer D."/>
            <person name="Dromer F."/>
            <person name="Young S."/>
            <person name="Zeng Q."/>
            <person name="Chapman S."/>
            <person name="Gujja S."/>
            <person name="Saif S."/>
            <person name="Birren B."/>
        </authorList>
    </citation>
    <scope>NUCLEOTIDE SEQUENCE</scope>
    <source>
        <strain evidence="2">CBS 7841</strain>
    </source>
</reference>
<gene>
    <name evidence="2" type="ORF">L203_102037</name>
</gene>
<feature type="compositionally biased region" description="Low complexity" evidence="1">
    <location>
        <begin position="325"/>
        <end position="339"/>
    </location>
</feature>
<feature type="region of interest" description="Disordered" evidence="1">
    <location>
        <begin position="456"/>
        <end position="481"/>
    </location>
</feature>
<dbReference type="GeneID" id="91086249"/>
<dbReference type="VEuPathDB" id="FungiDB:L203_01289"/>
<reference evidence="2" key="2">
    <citation type="journal article" date="2022" name="Elife">
        <title>Obligate sexual reproduction of a homothallic fungus closely related to the Cryptococcus pathogenic species complex.</title>
        <authorList>
            <person name="Passer A.R."/>
            <person name="Clancey S.A."/>
            <person name="Shea T."/>
            <person name="David-Palma M."/>
            <person name="Averette A.F."/>
            <person name="Boekhout T."/>
            <person name="Porcel B.M."/>
            <person name="Nowrousian M."/>
            <person name="Cuomo C.A."/>
            <person name="Sun S."/>
            <person name="Heitman J."/>
            <person name="Coelho M.A."/>
        </authorList>
    </citation>
    <scope>NUCLEOTIDE SEQUENCE</scope>
    <source>
        <strain evidence="2">CBS 7841</strain>
    </source>
</reference>
<name>A0A1E3IR57_9TREE</name>
<protein>
    <submittedName>
        <fullName evidence="2">Uncharacterized protein</fullName>
    </submittedName>
</protein>
<feature type="compositionally biased region" description="Polar residues" evidence="1">
    <location>
        <begin position="456"/>
        <end position="466"/>
    </location>
</feature>
<feature type="region of interest" description="Disordered" evidence="1">
    <location>
        <begin position="536"/>
        <end position="580"/>
    </location>
</feature>
<dbReference type="RefSeq" id="XP_066067563.1">
    <property type="nucleotide sequence ID" value="XM_066211466.1"/>
</dbReference>
<feature type="region of interest" description="Disordered" evidence="1">
    <location>
        <begin position="260"/>
        <end position="339"/>
    </location>
</feature>
<feature type="region of interest" description="Disordered" evidence="1">
    <location>
        <begin position="404"/>
        <end position="440"/>
    </location>
</feature>
<evidence type="ECO:0000313" key="3">
    <source>
        <dbReference type="Proteomes" id="UP000094043"/>
    </source>
</evidence>
<dbReference type="OrthoDB" id="2575837at2759"/>
<reference evidence="2" key="3">
    <citation type="submission" date="2024-01" db="EMBL/GenBank/DDBJ databases">
        <authorList>
            <person name="Coelho M.A."/>
            <person name="David-Palma M."/>
            <person name="Shea T."/>
            <person name="Sun S."/>
            <person name="Cuomo C.A."/>
            <person name="Heitman J."/>
        </authorList>
    </citation>
    <scope>NUCLEOTIDE SEQUENCE</scope>
    <source>
        <strain evidence="2">CBS 7841</strain>
    </source>
</reference>
<dbReference type="AlphaFoldDB" id="A0A1E3IR57"/>
<feature type="compositionally biased region" description="Low complexity" evidence="1">
    <location>
        <begin position="467"/>
        <end position="480"/>
    </location>
</feature>
<evidence type="ECO:0000313" key="2">
    <source>
        <dbReference type="EMBL" id="WVN86863.1"/>
    </source>
</evidence>
<dbReference type="Proteomes" id="UP000094043">
    <property type="component" value="Chromosome 2"/>
</dbReference>
<feature type="compositionally biased region" description="Acidic residues" evidence="1">
    <location>
        <begin position="539"/>
        <end position="549"/>
    </location>
</feature>
<evidence type="ECO:0000256" key="1">
    <source>
        <dbReference type="SAM" id="MobiDB-lite"/>
    </source>
</evidence>
<accession>A0A1E3IR57</accession>
<dbReference type="EMBL" id="CP143785">
    <property type="protein sequence ID" value="WVN86863.1"/>
    <property type="molecule type" value="Genomic_DNA"/>
</dbReference>